<evidence type="ECO:0000313" key="2">
    <source>
        <dbReference type="Proteomes" id="UP000261828"/>
    </source>
</evidence>
<dbReference type="OrthoDB" id="1432621at2"/>
<organism evidence="1 2">
    <name type="scientific">Flagellimonas nanhaiensis</name>
    <dbReference type="NCBI Taxonomy" id="2292706"/>
    <lineage>
        <taxon>Bacteria</taxon>
        <taxon>Pseudomonadati</taxon>
        <taxon>Bacteroidota</taxon>
        <taxon>Flavobacteriia</taxon>
        <taxon>Flavobacteriales</taxon>
        <taxon>Flavobacteriaceae</taxon>
        <taxon>Flagellimonas</taxon>
    </lineage>
</organism>
<sequence>MNISIELIDNTNPTDSPAYPFPIDMEALKEAVLYTTIGTGSLIEPIPIDDFITASKNKLPHIGYNTTVRASFSLVEGEENPNATPLIYCKVQNIGKRTADFTDWYKIFDCSYKHIKTAPDGTLYITPQTITDYQSFCEISTLKKRQSTEKNIYILYSIIFQLFIDNEAGEHMKCYFEFDPLAKISSNV</sequence>
<dbReference type="AlphaFoldDB" id="A0A371JRB2"/>
<proteinExistence type="predicted"/>
<reference evidence="1 2" key="1">
    <citation type="submission" date="2018-08" db="EMBL/GenBank/DDBJ databases">
        <title>Muricauda nanhaiensis sp. nov., isolated from seawater of the South China Sea.</title>
        <authorList>
            <person name="Dang Y."/>
        </authorList>
    </citation>
    <scope>NUCLEOTIDE SEQUENCE [LARGE SCALE GENOMIC DNA]</scope>
    <source>
        <strain evidence="1 2">SM1704</strain>
    </source>
</reference>
<evidence type="ECO:0000313" key="1">
    <source>
        <dbReference type="EMBL" id="RDY60052.1"/>
    </source>
</evidence>
<name>A0A371JRB2_9FLAO</name>
<gene>
    <name evidence="1" type="ORF">DX873_11985</name>
</gene>
<dbReference type="RefSeq" id="WP_116184662.1">
    <property type="nucleotide sequence ID" value="NZ_QTJX01000002.1"/>
</dbReference>
<accession>A0A371JRB2</accession>
<protein>
    <submittedName>
        <fullName evidence="1">Uncharacterized protein</fullName>
    </submittedName>
</protein>
<keyword evidence="2" id="KW-1185">Reference proteome</keyword>
<dbReference type="Proteomes" id="UP000261828">
    <property type="component" value="Unassembled WGS sequence"/>
</dbReference>
<comment type="caution">
    <text evidence="1">The sequence shown here is derived from an EMBL/GenBank/DDBJ whole genome shotgun (WGS) entry which is preliminary data.</text>
</comment>
<dbReference type="EMBL" id="QTJX01000002">
    <property type="protein sequence ID" value="RDY60052.1"/>
    <property type="molecule type" value="Genomic_DNA"/>
</dbReference>